<feature type="transmembrane region" description="Helical" evidence="3">
    <location>
        <begin position="155"/>
        <end position="179"/>
    </location>
</feature>
<name>A0AA94EGX7_9GAMM</name>
<proteinExistence type="predicted"/>
<evidence type="ECO:0000256" key="2">
    <source>
        <dbReference type="PROSITE-ProRule" id="PRU01091"/>
    </source>
</evidence>
<evidence type="ECO:0000259" key="4">
    <source>
        <dbReference type="PROSITE" id="PS51755"/>
    </source>
</evidence>
<keyword evidence="6" id="KW-1185">Reference proteome</keyword>
<feature type="transmembrane region" description="Helical" evidence="3">
    <location>
        <begin position="123"/>
        <end position="143"/>
    </location>
</feature>
<evidence type="ECO:0000313" key="5">
    <source>
        <dbReference type="EMBL" id="RUO45595.1"/>
    </source>
</evidence>
<feature type="DNA-binding region" description="OmpR/PhoB-type" evidence="2">
    <location>
        <begin position="7"/>
        <end position="105"/>
    </location>
</feature>
<keyword evidence="1 2" id="KW-0238">DNA-binding</keyword>
<feature type="transmembrane region" description="Helical" evidence="3">
    <location>
        <begin position="257"/>
        <end position="288"/>
    </location>
</feature>
<feature type="transmembrane region" description="Helical" evidence="3">
    <location>
        <begin position="233"/>
        <end position="250"/>
    </location>
</feature>
<gene>
    <name evidence="5" type="ORF">CWE23_06285</name>
</gene>
<dbReference type="InterPro" id="IPR001867">
    <property type="entry name" value="OmpR/PhoB-type_DNA-bd"/>
</dbReference>
<dbReference type="SUPFAM" id="SSF46894">
    <property type="entry name" value="C-terminal effector domain of the bipartite response regulators"/>
    <property type="match status" value="1"/>
</dbReference>
<dbReference type="Gene3D" id="1.10.10.10">
    <property type="entry name" value="Winged helix-like DNA-binding domain superfamily/Winged helix DNA-binding domain"/>
    <property type="match status" value="1"/>
</dbReference>
<dbReference type="GO" id="GO:0000160">
    <property type="term" value="P:phosphorelay signal transduction system"/>
    <property type="evidence" value="ECO:0007669"/>
    <property type="project" value="InterPro"/>
</dbReference>
<dbReference type="AlphaFoldDB" id="A0AA94EGX7"/>
<comment type="caution">
    <text evidence="5">The sequence shown here is derived from an EMBL/GenBank/DDBJ whole genome shotgun (WGS) entry which is preliminary data.</text>
</comment>
<dbReference type="PROSITE" id="PS51755">
    <property type="entry name" value="OMPR_PHOB"/>
    <property type="match status" value="1"/>
</dbReference>
<dbReference type="Pfam" id="PF00486">
    <property type="entry name" value="Trans_reg_C"/>
    <property type="match status" value="1"/>
</dbReference>
<dbReference type="InterPro" id="IPR016032">
    <property type="entry name" value="Sig_transdc_resp-reg_C-effctor"/>
</dbReference>
<dbReference type="GO" id="GO:0003677">
    <property type="term" value="F:DNA binding"/>
    <property type="evidence" value="ECO:0007669"/>
    <property type="project" value="UniProtKB-UniRule"/>
</dbReference>
<evidence type="ECO:0000313" key="6">
    <source>
        <dbReference type="Proteomes" id="UP000286680"/>
    </source>
</evidence>
<feature type="transmembrane region" description="Helical" evidence="3">
    <location>
        <begin position="191"/>
        <end position="213"/>
    </location>
</feature>
<accession>A0AA94EGX7</accession>
<keyword evidence="3" id="KW-0812">Transmembrane</keyword>
<evidence type="ECO:0000256" key="3">
    <source>
        <dbReference type="SAM" id="Phobius"/>
    </source>
</evidence>
<sequence>MNDDDVVNTYYFADFSLDVRERRLCRGRQAMDINPRYLDALLLLLRNPGQLVSKAVFMDEVWQGIAVTDEALTQCIRNLRKLLGDNARSPIYIETVPKHGYRWVCPVQTDQPQAVSWVVQGGVATLGGGLAGLIGGLFIGLATTGRAATSSALDASGLSVVIALTALVGLLGAAAVSYSSLLSKRFIGHQLGYLIGGLCGGLVIGVLFKMAALDTLQLVFGHHPGDVTGGFEGALIGLGLGGVLAMLNGSRAGLLRVLLAATGIGLAVGLLISLSGNVLMTGSLQLLINGYPNAQLVLSQPPLAGSPGLWLSFANVMEVILFYICVASCLKFPKK</sequence>
<keyword evidence="3" id="KW-1133">Transmembrane helix</keyword>
<dbReference type="GO" id="GO:0006355">
    <property type="term" value="P:regulation of DNA-templated transcription"/>
    <property type="evidence" value="ECO:0007669"/>
    <property type="project" value="InterPro"/>
</dbReference>
<protein>
    <recommendedName>
        <fullName evidence="4">OmpR/PhoB-type domain-containing protein</fullName>
    </recommendedName>
</protein>
<dbReference type="RefSeq" id="WP_126819762.1">
    <property type="nucleotide sequence ID" value="NZ_PIPS01000001.1"/>
</dbReference>
<dbReference type="Proteomes" id="UP000286680">
    <property type="component" value="Unassembled WGS sequence"/>
</dbReference>
<dbReference type="SMART" id="SM00862">
    <property type="entry name" value="Trans_reg_C"/>
    <property type="match status" value="1"/>
</dbReference>
<feature type="transmembrane region" description="Helical" evidence="3">
    <location>
        <begin position="308"/>
        <end position="330"/>
    </location>
</feature>
<reference evidence="6" key="1">
    <citation type="journal article" date="2018" name="Front. Microbiol.">
        <title>Genome-Based Analysis Reveals the Taxonomy and Diversity of the Family Idiomarinaceae.</title>
        <authorList>
            <person name="Liu Y."/>
            <person name="Lai Q."/>
            <person name="Shao Z."/>
        </authorList>
    </citation>
    <scope>NUCLEOTIDE SEQUENCE [LARGE SCALE GENOMIC DNA]</scope>
    <source>
        <strain evidence="6">SN-14</strain>
    </source>
</reference>
<feature type="domain" description="OmpR/PhoB-type" evidence="4">
    <location>
        <begin position="7"/>
        <end position="105"/>
    </location>
</feature>
<dbReference type="InterPro" id="IPR036388">
    <property type="entry name" value="WH-like_DNA-bd_sf"/>
</dbReference>
<organism evidence="5 6">
    <name type="scientific">Idiomarina aquatica</name>
    <dbReference type="NCBI Taxonomy" id="1327752"/>
    <lineage>
        <taxon>Bacteria</taxon>
        <taxon>Pseudomonadati</taxon>
        <taxon>Pseudomonadota</taxon>
        <taxon>Gammaproteobacteria</taxon>
        <taxon>Alteromonadales</taxon>
        <taxon>Idiomarinaceae</taxon>
        <taxon>Idiomarina</taxon>
    </lineage>
</organism>
<dbReference type="EMBL" id="PIPS01000001">
    <property type="protein sequence ID" value="RUO45595.1"/>
    <property type="molecule type" value="Genomic_DNA"/>
</dbReference>
<keyword evidence="3" id="KW-0472">Membrane</keyword>
<dbReference type="CDD" id="cd00383">
    <property type="entry name" value="trans_reg_C"/>
    <property type="match status" value="1"/>
</dbReference>
<evidence type="ECO:0000256" key="1">
    <source>
        <dbReference type="ARBA" id="ARBA00023125"/>
    </source>
</evidence>